<evidence type="ECO:0000256" key="4">
    <source>
        <dbReference type="RuleBase" id="RU364078"/>
    </source>
</evidence>
<feature type="active site" description="Proton donor" evidence="3">
    <location>
        <position position="157"/>
    </location>
</feature>
<dbReference type="InterPro" id="IPR035929">
    <property type="entry name" value="CoaB-like_sf"/>
</dbReference>
<feature type="binding site" evidence="3">
    <location>
        <position position="288"/>
    </location>
    <ligand>
        <name>CTP</name>
        <dbReference type="ChEBI" id="CHEBI:37563"/>
    </ligand>
</feature>
<dbReference type="EC" id="4.1.1.36" evidence="3"/>
<proteinExistence type="inferred from homology"/>
<evidence type="ECO:0000256" key="3">
    <source>
        <dbReference type="HAMAP-Rule" id="MF_02225"/>
    </source>
</evidence>
<dbReference type="PANTHER" id="PTHR14359:SF6">
    <property type="entry name" value="PHOSPHOPANTOTHENOYLCYSTEINE DECARBOXYLASE"/>
    <property type="match status" value="1"/>
</dbReference>
<comment type="function">
    <text evidence="3">Catalyzes two sequential steps in the biosynthesis of coenzyme A. In the first step cysteine is conjugated to 4'-phosphopantothenate to form 4-phosphopantothenoylcysteine. In the second step the latter compound is decarboxylated to form 4'-phosphopantotheine.</text>
</comment>
<dbReference type="Pfam" id="PF04127">
    <property type="entry name" value="DFP"/>
    <property type="match status" value="1"/>
</dbReference>
<keyword evidence="1 3" id="KW-0210">Decarboxylase</keyword>
<organism evidence="7 8">
    <name type="scientific">Amphibacillus indicireducens</name>
    <dbReference type="NCBI Taxonomy" id="1076330"/>
    <lineage>
        <taxon>Bacteria</taxon>
        <taxon>Bacillati</taxon>
        <taxon>Bacillota</taxon>
        <taxon>Bacilli</taxon>
        <taxon>Bacillales</taxon>
        <taxon>Bacillaceae</taxon>
        <taxon>Amphibacillus</taxon>
    </lineage>
</organism>
<keyword evidence="3 4" id="KW-0288">FMN</keyword>
<dbReference type="InterPro" id="IPR007085">
    <property type="entry name" value="DNA/pantothenate-metab_flavo_C"/>
</dbReference>
<comment type="cofactor">
    <cofactor evidence="3">
        <name>Mg(2+)</name>
        <dbReference type="ChEBI" id="CHEBI:18420"/>
    </cofactor>
</comment>
<reference evidence="8" key="1">
    <citation type="journal article" date="2019" name="Int. J. Syst. Evol. Microbiol.">
        <title>The Global Catalogue of Microorganisms (GCM) 10K type strain sequencing project: providing services to taxonomists for standard genome sequencing and annotation.</title>
        <authorList>
            <consortium name="The Broad Institute Genomics Platform"/>
            <consortium name="The Broad Institute Genome Sequencing Center for Infectious Disease"/>
            <person name="Wu L."/>
            <person name="Ma J."/>
        </authorList>
    </citation>
    <scope>NUCLEOTIDE SEQUENCE [LARGE SCALE GENOMIC DNA]</scope>
    <source>
        <strain evidence="8">JCM 17250</strain>
    </source>
</reference>
<evidence type="ECO:0000256" key="2">
    <source>
        <dbReference type="ARBA" id="ARBA00023239"/>
    </source>
</evidence>
<comment type="function">
    <text evidence="4">Catalyzes two steps in the biosynthesis of coenzyme A. In the first step cysteine is conjugated to 4'-phosphopantothenate to form 4-phosphopantothenoylcysteine, in the latter compound is decarboxylated to form 4'-phosphopantotheine.</text>
</comment>
<keyword evidence="3" id="KW-0460">Magnesium</keyword>
<evidence type="ECO:0000259" key="6">
    <source>
        <dbReference type="Pfam" id="PF04127"/>
    </source>
</evidence>
<feature type="region of interest" description="Phosphopantothenate--cysteine ligase" evidence="3">
    <location>
        <begin position="190"/>
        <end position="401"/>
    </location>
</feature>
<keyword evidence="2 3" id="KW-0456">Lyase</keyword>
<dbReference type="RefSeq" id="WP_344910458.1">
    <property type="nucleotide sequence ID" value="NZ_BAABDL010000041.1"/>
</dbReference>
<feature type="domain" description="Flavoprotein" evidence="5">
    <location>
        <begin position="5"/>
        <end position="177"/>
    </location>
</feature>
<dbReference type="EMBL" id="BAABDL010000041">
    <property type="protein sequence ID" value="GAA4063242.1"/>
    <property type="molecule type" value="Genomic_DNA"/>
</dbReference>
<dbReference type="Gene3D" id="3.40.50.10300">
    <property type="entry name" value="CoaB-like"/>
    <property type="match status" value="1"/>
</dbReference>
<accession>A0ABP7VBF4</accession>
<comment type="similarity">
    <text evidence="3 4">In the C-terminal section; belongs to the PPC synthetase family.</text>
</comment>
<keyword evidence="3 4" id="KW-0436">Ligase</keyword>
<evidence type="ECO:0000313" key="8">
    <source>
        <dbReference type="Proteomes" id="UP001501734"/>
    </source>
</evidence>
<sequence length="401" mass="43374">MLANKKIVLGVTGGIAAYKAIALTSKLSQAGATVQVILTEGAQKFVTPLSFQAISRQPVYLDTFDELDAGKIQHIDLADWADLFIVAPATANLIGKYANGIADDMLSTTLLATTAPVYIAPAMNVDMYQHPAVQDNLALLAKRGTHFIDPNEGYLACGYTGKGRLAEPEEIVAYLQRALSTKRPLAGKKLLVTAGPTQEQIDPVRYLTNYSSGKMGFSIAEAGAQMGAEVTLVAGPVNLPTPKGVNRIDVVSTDDMYQAVIKHYSDQDIVIKSAAVSDYRPAKQANEKIKKQSEQMAIELERTQDILKTLGEQKTTQFLVGFAAETTNVENYGKQKLIDKNLNAIVINDVSKAGIGFGSDDNEVLILVNDGTEIKIDQTSKLAIANQLLTEISRRLEDKEQ</sequence>
<feature type="region of interest" description="Phosphopantothenoylcysteine decarboxylase" evidence="3">
    <location>
        <begin position="1"/>
        <end position="189"/>
    </location>
</feature>
<dbReference type="Pfam" id="PF02441">
    <property type="entry name" value="Flavoprotein"/>
    <property type="match status" value="1"/>
</dbReference>
<dbReference type="SUPFAM" id="SSF52507">
    <property type="entry name" value="Homo-oligomeric flavin-containing Cys decarboxylases, HFCD"/>
    <property type="match status" value="1"/>
</dbReference>
<protein>
    <recommendedName>
        <fullName evidence="3">Coenzyme A biosynthesis bifunctional protein CoaBC</fullName>
    </recommendedName>
    <alternativeName>
        <fullName evidence="3">DNA/pantothenate metabolism flavoprotein</fullName>
    </alternativeName>
    <alternativeName>
        <fullName evidence="3">Phosphopantothenoylcysteine synthetase/decarboxylase</fullName>
        <shortName evidence="3">PPCS-PPCDC</shortName>
    </alternativeName>
    <domain>
        <recommendedName>
            <fullName evidence="3">Phosphopantothenoylcysteine decarboxylase</fullName>
            <shortName evidence="3">PPC decarboxylase</shortName>
            <shortName evidence="3">PPC-DC</shortName>
            <ecNumber evidence="3">4.1.1.36</ecNumber>
        </recommendedName>
        <alternativeName>
            <fullName evidence="3">CoaC</fullName>
        </alternativeName>
    </domain>
    <domain>
        <recommendedName>
            <fullName evidence="3">Phosphopantothenate--cysteine ligase</fullName>
            <ecNumber evidence="3">6.3.2.5</ecNumber>
        </recommendedName>
        <alternativeName>
            <fullName evidence="3">CoaB</fullName>
        </alternativeName>
        <alternativeName>
            <fullName evidence="3">Phosphopantothenoylcysteine synthetase</fullName>
            <shortName evidence="3">PPC synthetase</shortName>
            <shortName evidence="3">PPC-S</shortName>
        </alternativeName>
    </domain>
</protein>
<feature type="binding site" evidence="3">
    <location>
        <position position="278"/>
    </location>
    <ligand>
        <name>CTP</name>
        <dbReference type="ChEBI" id="CHEBI:37563"/>
    </ligand>
</feature>
<keyword evidence="3" id="KW-0479">Metal-binding</keyword>
<comment type="caution">
    <text evidence="7">The sequence shown here is derived from an EMBL/GenBank/DDBJ whole genome shotgun (WGS) entry which is preliminary data.</text>
</comment>
<feature type="domain" description="DNA/pantothenate metabolism flavoprotein C-terminal" evidence="6">
    <location>
        <begin position="185"/>
        <end position="393"/>
    </location>
</feature>
<dbReference type="InterPro" id="IPR003382">
    <property type="entry name" value="Flavoprotein"/>
</dbReference>
<feature type="binding site" evidence="3">
    <location>
        <position position="322"/>
    </location>
    <ligand>
        <name>CTP</name>
        <dbReference type="ChEBI" id="CHEBI:37563"/>
    </ligand>
</feature>
<comment type="similarity">
    <text evidence="3 4">In the N-terminal section; belongs to the HFCD (homo-oligomeric flavin containing Cys decarboxylase) superfamily.</text>
</comment>
<dbReference type="InterPro" id="IPR005252">
    <property type="entry name" value="CoaBC"/>
</dbReference>
<name>A0ABP7VBF4_9BACI</name>
<dbReference type="Gene3D" id="3.40.50.1950">
    <property type="entry name" value="Flavin prenyltransferase-like"/>
    <property type="match status" value="1"/>
</dbReference>
<keyword evidence="3" id="KW-0511">Multifunctional enzyme</keyword>
<dbReference type="NCBIfam" id="TIGR00521">
    <property type="entry name" value="coaBC_dfp"/>
    <property type="match status" value="1"/>
</dbReference>
<keyword evidence="3 4" id="KW-0285">Flavoprotein</keyword>
<dbReference type="SUPFAM" id="SSF102645">
    <property type="entry name" value="CoaB-like"/>
    <property type="match status" value="1"/>
</dbReference>
<feature type="binding site" evidence="3">
    <location>
        <position position="340"/>
    </location>
    <ligand>
        <name>CTP</name>
        <dbReference type="ChEBI" id="CHEBI:37563"/>
    </ligand>
</feature>
<comment type="caution">
    <text evidence="3">Lacks conserved residue(s) required for the propagation of feature annotation.</text>
</comment>
<dbReference type="Proteomes" id="UP001501734">
    <property type="component" value="Unassembled WGS sequence"/>
</dbReference>
<comment type="catalytic activity">
    <reaction evidence="3 4">
        <text>(R)-4'-phosphopantothenate + L-cysteine + CTP = N-[(R)-4-phosphopantothenoyl]-L-cysteine + CMP + diphosphate + H(+)</text>
        <dbReference type="Rhea" id="RHEA:19397"/>
        <dbReference type="ChEBI" id="CHEBI:10986"/>
        <dbReference type="ChEBI" id="CHEBI:15378"/>
        <dbReference type="ChEBI" id="CHEBI:33019"/>
        <dbReference type="ChEBI" id="CHEBI:35235"/>
        <dbReference type="ChEBI" id="CHEBI:37563"/>
        <dbReference type="ChEBI" id="CHEBI:59458"/>
        <dbReference type="ChEBI" id="CHEBI:60377"/>
        <dbReference type="EC" id="6.3.2.5"/>
    </reaction>
</comment>
<dbReference type="HAMAP" id="MF_02225">
    <property type="entry name" value="CoaBC"/>
    <property type="match status" value="1"/>
</dbReference>
<evidence type="ECO:0000313" key="7">
    <source>
        <dbReference type="EMBL" id="GAA4063242.1"/>
    </source>
</evidence>
<dbReference type="GO" id="GO:0016874">
    <property type="term" value="F:ligase activity"/>
    <property type="evidence" value="ECO:0007669"/>
    <property type="project" value="UniProtKB-KW"/>
</dbReference>
<evidence type="ECO:0000256" key="1">
    <source>
        <dbReference type="ARBA" id="ARBA00022793"/>
    </source>
</evidence>
<feature type="binding site" evidence="3">
    <location>
        <position position="336"/>
    </location>
    <ligand>
        <name>CTP</name>
        <dbReference type="ChEBI" id="CHEBI:37563"/>
    </ligand>
</feature>
<comment type="cofactor">
    <cofactor evidence="3">
        <name>FMN</name>
        <dbReference type="ChEBI" id="CHEBI:58210"/>
    </cofactor>
    <text evidence="3">Binds 1 FMN per subunit.</text>
</comment>
<dbReference type="PANTHER" id="PTHR14359">
    <property type="entry name" value="HOMO-OLIGOMERIC FLAVIN CONTAINING CYS DECARBOXYLASE FAMILY"/>
    <property type="match status" value="1"/>
</dbReference>
<comment type="pathway">
    <text evidence="3 4">Cofactor biosynthesis; coenzyme A biosynthesis; CoA from (R)-pantothenate: step 3/5.</text>
</comment>
<evidence type="ECO:0000259" key="5">
    <source>
        <dbReference type="Pfam" id="PF02441"/>
    </source>
</evidence>
<gene>
    <name evidence="3 7" type="primary">coaBC</name>
    <name evidence="7" type="ORF">GCM10022410_07480</name>
</gene>
<comment type="pathway">
    <text evidence="3 4">Cofactor biosynthesis; coenzyme A biosynthesis; CoA from (R)-pantothenate: step 2/5.</text>
</comment>
<comment type="catalytic activity">
    <reaction evidence="3 4">
        <text>N-[(R)-4-phosphopantothenoyl]-L-cysteine + H(+) = (R)-4'-phosphopantetheine + CO2</text>
        <dbReference type="Rhea" id="RHEA:16793"/>
        <dbReference type="ChEBI" id="CHEBI:15378"/>
        <dbReference type="ChEBI" id="CHEBI:16526"/>
        <dbReference type="ChEBI" id="CHEBI:59458"/>
        <dbReference type="ChEBI" id="CHEBI:61723"/>
        <dbReference type="EC" id="4.1.1.36"/>
    </reaction>
</comment>
<keyword evidence="8" id="KW-1185">Reference proteome</keyword>
<dbReference type="EC" id="6.3.2.5" evidence="3"/>
<dbReference type="InterPro" id="IPR036551">
    <property type="entry name" value="Flavin_trans-like"/>
</dbReference>